<protein>
    <submittedName>
        <fullName evidence="1">Uncharacterized protein</fullName>
    </submittedName>
</protein>
<dbReference type="EMBL" id="CAJB01000144">
    <property type="protein sequence ID" value="CCH77816.1"/>
    <property type="molecule type" value="Genomic_DNA"/>
</dbReference>
<dbReference type="OrthoDB" id="3696154at2"/>
<dbReference type="STRING" id="1194083.BN12_2280002"/>
<sequence>MSGIGPVDPDDALVERLRSIAAQVDPPPAHVDELARAAFSTRHVDELARILFDSAAEDAAPVRGAADEARVVTLAAEGVTAELELARSPDGLRLRGYVTGAEGDIIVESPRGRTRVALGDDGWFAHDGPPVALLRIALTARDGRRVRTPWLDL</sequence>
<organism evidence="1 2">
    <name type="scientific">Nostocoides japonicum T1-X7</name>
    <dbReference type="NCBI Taxonomy" id="1194083"/>
    <lineage>
        <taxon>Bacteria</taxon>
        <taxon>Bacillati</taxon>
        <taxon>Actinomycetota</taxon>
        <taxon>Actinomycetes</taxon>
        <taxon>Micrococcales</taxon>
        <taxon>Intrasporangiaceae</taxon>
        <taxon>Nostocoides</taxon>
    </lineage>
</organism>
<keyword evidence="2" id="KW-1185">Reference proteome</keyword>
<dbReference type="RefSeq" id="WP_157635558.1">
    <property type="nucleotide sequence ID" value="NZ_HF570958.1"/>
</dbReference>
<gene>
    <name evidence="1" type="ORF">BN12_2280002</name>
</gene>
<evidence type="ECO:0000313" key="2">
    <source>
        <dbReference type="Proteomes" id="UP000035721"/>
    </source>
</evidence>
<proteinExistence type="predicted"/>
<comment type="caution">
    <text evidence="1">The sequence shown here is derived from an EMBL/GenBank/DDBJ whole genome shotgun (WGS) entry which is preliminary data.</text>
</comment>
<dbReference type="Proteomes" id="UP000035721">
    <property type="component" value="Unassembled WGS sequence"/>
</dbReference>
<accession>A0A077LVU3</accession>
<dbReference type="AlphaFoldDB" id="A0A077LVU3"/>
<name>A0A077LVU3_9MICO</name>
<reference evidence="1 2" key="1">
    <citation type="journal article" date="2013" name="ISME J.">
        <title>A metabolic model for members of the genus Tetrasphaera involved in enhanced biological phosphorus removal.</title>
        <authorList>
            <person name="Kristiansen R."/>
            <person name="Nguyen H.T.T."/>
            <person name="Saunders A.M."/>
            <person name="Nielsen J.L."/>
            <person name="Wimmer R."/>
            <person name="Le V.Q."/>
            <person name="McIlroy S.J."/>
            <person name="Petrovski S."/>
            <person name="Seviour R.J."/>
            <person name="Calteau A."/>
            <person name="Nielsen K.L."/>
            <person name="Nielsen P.H."/>
        </authorList>
    </citation>
    <scope>NUCLEOTIDE SEQUENCE [LARGE SCALE GENOMIC DNA]</scope>
    <source>
        <strain evidence="1 2">T1-X7</strain>
    </source>
</reference>
<evidence type="ECO:0000313" key="1">
    <source>
        <dbReference type="EMBL" id="CCH77816.1"/>
    </source>
</evidence>